<proteinExistence type="predicted"/>
<name>A0AAE8ZTJ8_CAEBR</name>
<protein>
    <submittedName>
        <fullName evidence="1">Uncharacterized protein</fullName>
    </submittedName>
</protein>
<gene>
    <name evidence="1" type="ORF">L3Y34_012792</name>
</gene>
<dbReference type="EMBL" id="CP090896">
    <property type="protein sequence ID" value="ULT83765.1"/>
    <property type="molecule type" value="Genomic_DNA"/>
</dbReference>
<organism evidence="1 2">
    <name type="scientific">Caenorhabditis briggsae</name>
    <dbReference type="NCBI Taxonomy" id="6238"/>
    <lineage>
        <taxon>Eukaryota</taxon>
        <taxon>Metazoa</taxon>
        <taxon>Ecdysozoa</taxon>
        <taxon>Nematoda</taxon>
        <taxon>Chromadorea</taxon>
        <taxon>Rhabditida</taxon>
        <taxon>Rhabditina</taxon>
        <taxon>Rhabditomorpha</taxon>
        <taxon>Rhabditoidea</taxon>
        <taxon>Rhabditidae</taxon>
        <taxon>Peloderinae</taxon>
        <taxon>Caenorhabditis</taxon>
    </lineage>
</organism>
<evidence type="ECO:0000313" key="1">
    <source>
        <dbReference type="EMBL" id="ULT83765.1"/>
    </source>
</evidence>
<dbReference type="AlphaFoldDB" id="A0AAE8ZTJ8"/>
<sequence>MAPIKSGRHVTFRPFAEVRVIRDNDSESNVSGSESAGSTGSCVSYNVDDYYSKPVKLNQVLLKKPGLVKKKKVPEFDLNESTVAHVGQCEPWKETEEPVDKVDEGNLKNYIESMWKKPISLNSFLNEAHLSDELELDRIDSSDPEMIAIPPAKKKKLLTKKARFFHKLLMKRKEKKSRDDEFCFKYAEKLYMFISRAKKGKTTKSILSEDNEKPDDNKTSASFLEERLQLTNIRFDTCKLDFQLKAAIRHRIQTGKLDHKVKMAYEVIIDNYNSALGPHFFGLFHHVHDRNFKDLEASFLLNQW</sequence>
<accession>A0AAE8ZTJ8</accession>
<reference evidence="1 2" key="1">
    <citation type="submission" date="2022-05" db="EMBL/GenBank/DDBJ databases">
        <title>Chromosome-level reference genomes for two strains of Caenorhabditis briggsae: an improved platform for comparative genomics.</title>
        <authorList>
            <person name="Stevens L."/>
            <person name="Andersen E.C."/>
        </authorList>
    </citation>
    <scope>NUCLEOTIDE SEQUENCE [LARGE SCALE GENOMIC DNA]</scope>
    <source>
        <strain evidence="1">QX1410_ONT</strain>
        <tissue evidence="1">Whole-organism</tissue>
    </source>
</reference>
<evidence type="ECO:0000313" key="2">
    <source>
        <dbReference type="Proteomes" id="UP000827892"/>
    </source>
</evidence>
<dbReference type="Proteomes" id="UP000827892">
    <property type="component" value="Chromosome X"/>
</dbReference>